<dbReference type="InterPro" id="IPR011990">
    <property type="entry name" value="TPR-like_helical_dom_sf"/>
</dbReference>
<dbReference type="Pfam" id="PF13371">
    <property type="entry name" value="TPR_9"/>
    <property type="match status" value="1"/>
</dbReference>
<dbReference type="OrthoDB" id="232498at2"/>
<proteinExistence type="inferred from homology"/>
<protein>
    <recommendedName>
        <fullName evidence="3">Protein SirB1 N-terminal domain-containing protein</fullName>
    </recommendedName>
</protein>
<dbReference type="InterPro" id="IPR032698">
    <property type="entry name" value="SirB1_N"/>
</dbReference>
<reference evidence="4 5" key="1">
    <citation type="submission" date="2019-02" db="EMBL/GenBank/DDBJ databases">
        <title>Deep-cultivation of Planctomycetes and their phenomic and genomic characterization uncovers novel biology.</title>
        <authorList>
            <person name="Wiegand S."/>
            <person name="Jogler M."/>
            <person name="Boedeker C."/>
            <person name="Pinto D."/>
            <person name="Vollmers J."/>
            <person name="Rivas-Marin E."/>
            <person name="Kohn T."/>
            <person name="Peeters S.H."/>
            <person name="Heuer A."/>
            <person name="Rast P."/>
            <person name="Oberbeckmann S."/>
            <person name="Bunk B."/>
            <person name="Jeske O."/>
            <person name="Meyerdierks A."/>
            <person name="Storesund J.E."/>
            <person name="Kallscheuer N."/>
            <person name="Luecker S."/>
            <person name="Lage O.M."/>
            <person name="Pohl T."/>
            <person name="Merkel B.J."/>
            <person name="Hornburger P."/>
            <person name="Mueller R.-W."/>
            <person name="Bruemmer F."/>
            <person name="Labrenz M."/>
            <person name="Spormann A.M."/>
            <person name="Op den Camp H."/>
            <person name="Overmann J."/>
            <person name="Amann R."/>
            <person name="Jetten M.S.M."/>
            <person name="Mascher T."/>
            <person name="Medema M.H."/>
            <person name="Devos D.P."/>
            <person name="Kaster A.-K."/>
            <person name="Ovreas L."/>
            <person name="Rohde M."/>
            <person name="Galperin M.Y."/>
            <person name="Jogler C."/>
        </authorList>
    </citation>
    <scope>NUCLEOTIDE SEQUENCE [LARGE SCALE GENOMIC DNA]</scope>
    <source>
        <strain evidence="4 5">ETA_A1</strain>
    </source>
</reference>
<dbReference type="KEGG" id="uli:ETAA1_48700"/>
<keyword evidence="2" id="KW-0802">TPR repeat</keyword>
<evidence type="ECO:0000313" key="4">
    <source>
        <dbReference type="EMBL" id="QDU22881.1"/>
    </source>
</evidence>
<evidence type="ECO:0000256" key="2">
    <source>
        <dbReference type="PROSITE-ProRule" id="PRU00339"/>
    </source>
</evidence>
<dbReference type="Gene3D" id="1.25.40.10">
    <property type="entry name" value="Tetratricopeptide repeat domain"/>
    <property type="match status" value="1"/>
</dbReference>
<dbReference type="PROSITE" id="PS50005">
    <property type="entry name" value="TPR"/>
    <property type="match status" value="1"/>
</dbReference>
<sequence length="274" mass="29221">MDLPATLAALAADPHHPADLAELALHLARDEYPDLDPAVYLARLDDLADRLAQRLTGRLTADAAELTHLLFADEEFAGNQADYYDPRNSYLNDVLDRKLGLPITLSLVAAAVGTRAGLTVEGVGLPGHFVAKVVGEDGAAVFFDPFHAGRFLDAADCAKLVEEATGRPFELTPDAMAAAPNAAVAVRLLTNLKSVYLKTADFARAARTTERLVSLLPKDADQRRDLGVCLIHAGRPGRAVPHLRAYLAAAPGASDVETVGGFLSQALREVAQWN</sequence>
<dbReference type="EMBL" id="CP036273">
    <property type="protein sequence ID" value="QDU22881.1"/>
    <property type="molecule type" value="Genomic_DNA"/>
</dbReference>
<comment type="similarity">
    <text evidence="1">Belongs to the UPF0162 family.</text>
</comment>
<name>A0A517XZE6_9BACT</name>
<feature type="repeat" description="TPR" evidence="2">
    <location>
        <begin position="186"/>
        <end position="219"/>
    </location>
</feature>
<dbReference type="PANTHER" id="PTHR31350">
    <property type="entry name" value="SI:DKEY-261L7.2"/>
    <property type="match status" value="1"/>
</dbReference>
<dbReference type="Pfam" id="PF13369">
    <property type="entry name" value="Transglut_core2"/>
    <property type="match status" value="1"/>
</dbReference>
<dbReference type="Proteomes" id="UP000319576">
    <property type="component" value="Chromosome"/>
</dbReference>
<accession>A0A517XZE6</accession>
<dbReference type="InterPro" id="IPR019734">
    <property type="entry name" value="TPR_rpt"/>
</dbReference>
<dbReference type="SUPFAM" id="SSF48452">
    <property type="entry name" value="TPR-like"/>
    <property type="match status" value="1"/>
</dbReference>
<evidence type="ECO:0000259" key="3">
    <source>
        <dbReference type="Pfam" id="PF13369"/>
    </source>
</evidence>
<keyword evidence="5" id="KW-1185">Reference proteome</keyword>
<dbReference type="RefSeq" id="WP_145242988.1">
    <property type="nucleotide sequence ID" value="NZ_CP036273.1"/>
</dbReference>
<dbReference type="PANTHER" id="PTHR31350:SF21">
    <property type="entry name" value="F-BOX ONLY PROTEIN 21"/>
    <property type="match status" value="1"/>
</dbReference>
<evidence type="ECO:0000313" key="5">
    <source>
        <dbReference type="Proteomes" id="UP000319576"/>
    </source>
</evidence>
<gene>
    <name evidence="4" type="ORF">ETAA1_48700</name>
</gene>
<organism evidence="4 5">
    <name type="scientific">Urbifossiella limnaea</name>
    <dbReference type="NCBI Taxonomy" id="2528023"/>
    <lineage>
        <taxon>Bacteria</taxon>
        <taxon>Pseudomonadati</taxon>
        <taxon>Planctomycetota</taxon>
        <taxon>Planctomycetia</taxon>
        <taxon>Gemmatales</taxon>
        <taxon>Gemmataceae</taxon>
        <taxon>Urbifossiella</taxon>
    </lineage>
</organism>
<feature type="domain" description="Protein SirB1 N-terminal" evidence="3">
    <location>
        <begin position="40"/>
        <end position="189"/>
    </location>
</feature>
<dbReference type="AlphaFoldDB" id="A0A517XZE6"/>
<evidence type="ECO:0000256" key="1">
    <source>
        <dbReference type="ARBA" id="ARBA00007100"/>
    </source>
</evidence>